<protein>
    <recommendedName>
        <fullName evidence="1">PIN domain-containing protein</fullName>
    </recommendedName>
</protein>
<dbReference type="OrthoDB" id="9778320at2"/>
<dbReference type="Gene3D" id="3.20.20.370">
    <property type="entry name" value="Glycoside hydrolase/deacetylase"/>
    <property type="match status" value="1"/>
</dbReference>
<evidence type="ECO:0000259" key="1">
    <source>
        <dbReference type="Pfam" id="PF13638"/>
    </source>
</evidence>
<dbReference type="Pfam" id="PF13638">
    <property type="entry name" value="PIN_4"/>
    <property type="match status" value="1"/>
</dbReference>
<evidence type="ECO:0000313" key="2">
    <source>
        <dbReference type="EMBL" id="ACE03345.1"/>
    </source>
</evidence>
<name>B3ELL6_CHLPB</name>
<feature type="domain" description="PIN" evidence="1">
    <location>
        <begin position="3"/>
        <end position="73"/>
    </location>
</feature>
<gene>
    <name evidence="2" type="ordered locus">Cphamn1_0379</name>
</gene>
<reference evidence="2" key="1">
    <citation type="submission" date="2008-06" db="EMBL/GenBank/DDBJ databases">
        <title>Complete sequence of Chlorobium phaeobacteroides BS1.</title>
        <authorList>
            <consortium name="US DOE Joint Genome Institute"/>
            <person name="Lucas S."/>
            <person name="Copeland A."/>
            <person name="Lapidus A."/>
            <person name="Glavina del Rio T."/>
            <person name="Dalin E."/>
            <person name="Tice H."/>
            <person name="Bruce D."/>
            <person name="Goodwin L."/>
            <person name="Pitluck S."/>
            <person name="Schmutz J."/>
            <person name="Larimer F."/>
            <person name="Land M."/>
            <person name="Hauser L."/>
            <person name="Kyrpides N."/>
            <person name="Ovchinnikova G."/>
            <person name="Li T."/>
            <person name="Liu Z."/>
            <person name="Zhao F."/>
            <person name="Overmann J."/>
            <person name="Bryant D.A."/>
            <person name="Richardson P."/>
        </authorList>
    </citation>
    <scope>NUCLEOTIDE SEQUENCE [LARGE SCALE GENOMIC DNA]</scope>
    <source>
        <strain evidence="2">BS1</strain>
    </source>
</reference>
<dbReference type="eggNOG" id="COG0726">
    <property type="taxonomic scope" value="Bacteria"/>
</dbReference>
<proteinExistence type="predicted"/>
<dbReference type="KEGG" id="cpb:Cphamn1_0379"/>
<organism evidence="2">
    <name type="scientific">Chlorobium phaeobacteroides (strain BS1)</name>
    <dbReference type="NCBI Taxonomy" id="331678"/>
    <lineage>
        <taxon>Bacteria</taxon>
        <taxon>Pseudomonadati</taxon>
        <taxon>Chlorobiota</taxon>
        <taxon>Chlorobiia</taxon>
        <taxon>Chlorobiales</taxon>
        <taxon>Chlorobiaceae</taxon>
        <taxon>Chlorobium/Pelodictyon group</taxon>
        <taxon>Chlorobium</taxon>
    </lineage>
</organism>
<dbReference type="EMBL" id="CP001101">
    <property type="protein sequence ID" value="ACE03345.1"/>
    <property type="molecule type" value="Genomic_DNA"/>
</dbReference>
<dbReference type="HOGENOM" id="CLU_1500953_0_0_10"/>
<dbReference type="AlphaFoldDB" id="B3ELL6"/>
<dbReference type="InterPro" id="IPR002716">
    <property type="entry name" value="PIN_dom"/>
</dbReference>
<dbReference type="InterPro" id="IPR011330">
    <property type="entry name" value="Glyco_hydro/deAcase_b/a-brl"/>
</dbReference>
<sequence length="179" mass="21547">MAFLSDTNYLVHSEYKIHIPLSLLEEVKNLRKTRDRQFYERVRREVESLYECIPEKERHFYVTRAFLSSLDEKLFHIGLHGHEHQRYSMMSETWRKHDLQKNIQELREYSNYVHVFAVPFGRPYDWDRATVKICYEHDLDIVFADGGFNQGGEVGLKRMPADSRSVMRLMLRSFCFYGR</sequence>
<dbReference type="GO" id="GO:0005975">
    <property type="term" value="P:carbohydrate metabolic process"/>
    <property type="evidence" value="ECO:0007669"/>
    <property type="project" value="InterPro"/>
</dbReference>
<dbReference type="SUPFAM" id="SSF88713">
    <property type="entry name" value="Glycoside hydrolase/deacetylase"/>
    <property type="match status" value="1"/>
</dbReference>
<accession>B3ELL6</accession>
<dbReference type="STRING" id="331678.Cphamn1_0379"/>